<sequence>MRPAEERLAALGTKIPDILLPNKHIDLQSWAVIACDQFTQDRAFWDGLAKQIGDKASLLSMIFPEIYLEDPDKADRIAKIRASMQKAISSSYFDEPIHGMVYVERSTPHHACRRGLVLALDLERYDWHPEARPLIRATEGTVQERLPPRIEIRRGAPLESPHIIVLIDDPERRLVEGLGERAKTKPSRYKTQLLANAGNITGWVLDTQGDFEYLAAELERLVRQAIIRDGRTNPSAEPFLYAVGDGNHSLATAKAVWEEYKKAHQHEADIMEHPARYALVEIENIYDEGIDFEPIHRIVFGTDLQEMEQLLQKELSAQISLVPSLESLMDLLSATPAHTIQYGLVSQEGLRLVSIPGTAIATAPLQPVLDRFIAEKKGKAFIDYIHGDRETAALALAEADRIGILLPPVGKGDLFLTVGKSGPLPRKSFSMGEGIEKRFYLECRRLFV</sequence>
<reference evidence="1" key="1">
    <citation type="journal article" date="2020" name="mSystems">
        <title>Genome- and Community-Level Interaction Insights into Carbon Utilization and Element Cycling Functions of Hydrothermarchaeota in Hydrothermal Sediment.</title>
        <authorList>
            <person name="Zhou Z."/>
            <person name="Liu Y."/>
            <person name="Xu W."/>
            <person name="Pan J."/>
            <person name="Luo Z.H."/>
            <person name="Li M."/>
        </authorList>
    </citation>
    <scope>NUCLEOTIDE SEQUENCE [LARGE SCALE GENOMIC DNA]</scope>
    <source>
        <strain evidence="1">SpSt-503</strain>
    </source>
</reference>
<evidence type="ECO:0000313" key="1">
    <source>
        <dbReference type="EMBL" id="HFH30701.1"/>
    </source>
</evidence>
<dbReference type="PANTHER" id="PTHR36454:SF1">
    <property type="entry name" value="DUF1015 DOMAIN-CONTAINING PROTEIN"/>
    <property type="match status" value="1"/>
</dbReference>
<dbReference type="Pfam" id="PF06245">
    <property type="entry name" value="DUF1015"/>
    <property type="match status" value="1"/>
</dbReference>
<gene>
    <name evidence="1" type="ORF">ENS59_14525</name>
</gene>
<organism evidence="1">
    <name type="scientific">Gracilinema caldarium</name>
    <dbReference type="NCBI Taxonomy" id="215591"/>
    <lineage>
        <taxon>Bacteria</taxon>
        <taxon>Pseudomonadati</taxon>
        <taxon>Spirochaetota</taxon>
        <taxon>Spirochaetia</taxon>
        <taxon>Spirochaetales</taxon>
        <taxon>Breznakiellaceae</taxon>
        <taxon>Gracilinema</taxon>
    </lineage>
</organism>
<dbReference type="EMBL" id="DSVL01000444">
    <property type="protein sequence ID" value="HFH30701.1"/>
    <property type="molecule type" value="Genomic_DNA"/>
</dbReference>
<name>A0A7C3IJR1_9SPIR</name>
<proteinExistence type="predicted"/>
<dbReference type="AlphaFoldDB" id="A0A7C3IJR1"/>
<dbReference type="PANTHER" id="PTHR36454">
    <property type="entry name" value="LMO2823 PROTEIN"/>
    <property type="match status" value="1"/>
</dbReference>
<accession>A0A7C3IJR1</accession>
<dbReference type="InterPro" id="IPR008323">
    <property type="entry name" value="UCP033563"/>
</dbReference>
<protein>
    <submittedName>
        <fullName evidence="1">DUF1015 domain-containing protein</fullName>
    </submittedName>
</protein>
<comment type="caution">
    <text evidence="1">The sequence shown here is derived from an EMBL/GenBank/DDBJ whole genome shotgun (WGS) entry which is preliminary data.</text>
</comment>